<comment type="catalytic activity">
    <reaction evidence="9 11">
        <text>L-aspartyl-tRNA(Asn) + L-glutamine + ATP + H2O = L-asparaginyl-tRNA(Asn) + L-glutamate + ADP + phosphate + 2 H(+)</text>
        <dbReference type="Rhea" id="RHEA:14513"/>
        <dbReference type="Rhea" id="RHEA-COMP:9674"/>
        <dbReference type="Rhea" id="RHEA-COMP:9677"/>
        <dbReference type="ChEBI" id="CHEBI:15377"/>
        <dbReference type="ChEBI" id="CHEBI:15378"/>
        <dbReference type="ChEBI" id="CHEBI:29985"/>
        <dbReference type="ChEBI" id="CHEBI:30616"/>
        <dbReference type="ChEBI" id="CHEBI:43474"/>
        <dbReference type="ChEBI" id="CHEBI:58359"/>
        <dbReference type="ChEBI" id="CHEBI:78515"/>
        <dbReference type="ChEBI" id="CHEBI:78516"/>
        <dbReference type="ChEBI" id="CHEBI:456216"/>
    </reaction>
</comment>
<dbReference type="GO" id="GO:0005524">
    <property type="term" value="F:ATP binding"/>
    <property type="evidence" value="ECO:0007669"/>
    <property type="project" value="UniProtKB-KW"/>
</dbReference>
<dbReference type="Pfam" id="PF02637">
    <property type="entry name" value="GatB_Yqey"/>
    <property type="match status" value="1"/>
</dbReference>
<dbReference type="NCBIfam" id="TIGR00133">
    <property type="entry name" value="gatB"/>
    <property type="match status" value="1"/>
</dbReference>
<dbReference type="InterPro" id="IPR018027">
    <property type="entry name" value="Asn/Gln_amidotransferase"/>
</dbReference>
<dbReference type="GO" id="GO:0050567">
    <property type="term" value="F:glutaminyl-tRNA synthase (glutamine-hydrolyzing) activity"/>
    <property type="evidence" value="ECO:0007669"/>
    <property type="project" value="UniProtKB-UniRule"/>
</dbReference>
<dbReference type="FunFam" id="1.10.10.410:FF:000001">
    <property type="entry name" value="Aspartyl/glutamyl-tRNA(Asn/Gln) amidotransferase subunit B"/>
    <property type="match status" value="1"/>
</dbReference>
<dbReference type="AlphaFoldDB" id="A0A2Z4AEB7"/>
<dbReference type="NCBIfam" id="NF004014">
    <property type="entry name" value="PRK05477.1-4"/>
    <property type="match status" value="1"/>
</dbReference>
<evidence type="ECO:0000256" key="3">
    <source>
        <dbReference type="ARBA" id="ARBA00016923"/>
    </source>
</evidence>
<dbReference type="NCBIfam" id="NF004012">
    <property type="entry name" value="PRK05477.1-2"/>
    <property type="match status" value="1"/>
</dbReference>
<feature type="domain" description="Asn/Gln amidotransferase" evidence="12">
    <location>
        <begin position="340"/>
        <end position="491"/>
    </location>
</feature>
<dbReference type="InterPro" id="IPR006075">
    <property type="entry name" value="Asn/Gln-tRNA_Trfase_suB/E_cat"/>
</dbReference>
<dbReference type="KEGG" id="mtar:DF168_01870"/>
<dbReference type="EMBL" id="CP029803">
    <property type="protein sequence ID" value="AWT60653.1"/>
    <property type="molecule type" value="Genomic_DNA"/>
</dbReference>
<dbReference type="PANTHER" id="PTHR11659:SF0">
    <property type="entry name" value="GLUTAMYL-TRNA(GLN) AMIDOTRANSFERASE SUBUNIT B, MITOCHONDRIAL"/>
    <property type="match status" value="1"/>
</dbReference>
<comment type="similarity">
    <text evidence="1 11">Belongs to the GatB/GatE family. GatB subfamily.</text>
</comment>
<dbReference type="GO" id="GO:0050566">
    <property type="term" value="F:asparaginyl-tRNA synthase (glutamine-hydrolyzing) activity"/>
    <property type="evidence" value="ECO:0007669"/>
    <property type="project" value="RHEA"/>
</dbReference>
<dbReference type="InterPro" id="IPR003789">
    <property type="entry name" value="Asn/Gln_tRNA_amidoTrase-B-like"/>
</dbReference>
<protein>
    <recommendedName>
        <fullName evidence="3 11">Aspartyl/glutamyl-tRNA(Asn/Gln) amidotransferase subunit B</fullName>
        <shortName evidence="11">Asp/Glu-ADT subunit B</shortName>
        <ecNumber evidence="11">6.3.5.-</ecNumber>
    </recommendedName>
</protein>
<comment type="subunit">
    <text evidence="2 11">Heterotrimer of A, B and C subunits.</text>
</comment>
<evidence type="ECO:0000313" key="13">
    <source>
        <dbReference type="EMBL" id="AWT60653.1"/>
    </source>
</evidence>
<evidence type="ECO:0000256" key="4">
    <source>
        <dbReference type="ARBA" id="ARBA00022598"/>
    </source>
</evidence>
<dbReference type="InterPro" id="IPR023168">
    <property type="entry name" value="GatB_Yqey_C_2"/>
</dbReference>
<dbReference type="PANTHER" id="PTHR11659">
    <property type="entry name" value="GLUTAMYL-TRNA GLN AMIDOTRANSFERASE SUBUNIT B MITOCHONDRIAL AND PROKARYOTIC PET112-RELATED"/>
    <property type="match status" value="1"/>
</dbReference>
<evidence type="ECO:0000256" key="2">
    <source>
        <dbReference type="ARBA" id="ARBA00011123"/>
    </source>
</evidence>
<dbReference type="Gene3D" id="1.10.150.380">
    <property type="entry name" value="GatB domain, N-terminal subdomain"/>
    <property type="match status" value="1"/>
</dbReference>
<keyword evidence="13" id="KW-0808">Transferase</keyword>
<dbReference type="InterPro" id="IPR017959">
    <property type="entry name" value="Asn/Gln-tRNA_amidoTrfase_suB/E"/>
</dbReference>
<evidence type="ECO:0000256" key="5">
    <source>
        <dbReference type="ARBA" id="ARBA00022741"/>
    </source>
</evidence>
<keyword evidence="5 11" id="KW-0547">Nucleotide-binding</keyword>
<comment type="function">
    <text evidence="8 11">Allows the formation of correctly charged Asn-tRNA(Asn) or Gln-tRNA(Gln) through the transamidation of misacylated Asp-tRNA(Asn) or Glu-tRNA(Gln) in organisms which lack either or both of asparaginyl-tRNA or glutaminyl-tRNA synthetases. The reaction takes place in the presence of glutamine and ATP through an activated phospho-Asp-tRNA(Asn) or phospho-Glu-tRNA(Gln).</text>
</comment>
<name>A0A2Z4AEB7_9BACT</name>
<evidence type="ECO:0000256" key="8">
    <source>
        <dbReference type="ARBA" id="ARBA00024799"/>
    </source>
</evidence>
<dbReference type="Gene3D" id="1.10.10.410">
    <property type="match status" value="1"/>
</dbReference>
<evidence type="ECO:0000256" key="1">
    <source>
        <dbReference type="ARBA" id="ARBA00005306"/>
    </source>
</evidence>
<dbReference type="EC" id="6.3.5.-" evidence="11"/>
<evidence type="ECO:0000256" key="9">
    <source>
        <dbReference type="ARBA" id="ARBA00047380"/>
    </source>
</evidence>
<dbReference type="Proteomes" id="UP000247465">
    <property type="component" value="Chromosome"/>
</dbReference>
<dbReference type="InterPro" id="IPR017958">
    <property type="entry name" value="Gln-tRNA_amidoTrfase_suB_CS"/>
</dbReference>
<keyword evidence="7 11" id="KW-0648">Protein biosynthesis</keyword>
<dbReference type="SUPFAM" id="SSF55931">
    <property type="entry name" value="Glutamine synthetase/guanido kinase"/>
    <property type="match status" value="1"/>
</dbReference>
<dbReference type="SUPFAM" id="SSF89095">
    <property type="entry name" value="GatB/YqeY motif"/>
    <property type="match status" value="1"/>
</dbReference>
<dbReference type="PROSITE" id="PS01234">
    <property type="entry name" value="GATB"/>
    <property type="match status" value="1"/>
</dbReference>
<evidence type="ECO:0000256" key="10">
    <source>
        <dbReference type="ARBA" id="ARBA00047913"/>
    </source>
</evidence>
<comment type="catalytic activity">
    <reaction evidence="10 11">
        <text>L-glutamyl-tRNA(Gln) + L-glutamine + ATP + H2O = L-glutaminyl-tRNA(Gln) + L-glutamate + ADP + phosphate + H(+)</text>
        <dbReference type="Rhea" id="RHEA:17521"/>
        <dbReference type="Rhea" id="RHEA-COMP:9681"/>
        <dbReference type="Rhea" id="RHEA-COMP:9684"/>
        <dbReference type="ChEBI" id="CHEBI:15377"/>
        <dbReference type="ChEBI" id="CHEBI:15378"/>
        <dbReference type="ChEBI" id="CHEBI:29985"/>
        <dbReference type="ChEBI" id="CHEBI:30616"/>
        <dbReference type="ChEBI" id="CHEBI:43474"/>
        <dbReference type="ChEBI" id="CHEBI:58359"/>
        <dbReference type="ChEBI" id="CHEBI:78520"/>
        <dbReference type="ChEBI" id="CHEBI:78521"/>
        <dbReference type="ChEBI" id="CHEBI:456216"/>
    </reaction>
</comment>
<dbReference type="GO" id="GO:0016740">
    <property type="term" value="F:transferase activity"/>
    <property type="evidence" value="ECO:0007669"/>
    <property type="project" value="UniProtKB-KW"/>
</dbReference>
<evidence type="ECO:0000256" key="7">
    <source>
        <dbReference type="ARBA" id="ARBA00022917"/>
    </source>
</evidence>
<evidence type="ECO:0000256" key="11">
    <source>
        <dbReference type="HAMAP-Rule" id="MF_00121"/>
    </source>
</evidence>
<dbReference type="InterPro" id="IPR014746">
    <property type="entry name" value="Gln_synth/guanido_kin_cat_dom"/>
</dbReference>
<dbReference type="HAMAP" id="MF_00121">
    <property type="entry name" value="GatB"/>
    <property type="match status" value="1"/>
</dbReference>
<keyword evidence="6 11" id="KW-0067">ATP-binding</keyword>
<dbReference type="Pfam" id="PF02934">
    <property type="entry name" value="GatB_N"/>
    <property type="match status" value="1"/>
</dbReference>
<dbReference type="GO" id="GO:0006412">
    <property type="term" value="P:translation"/>
    <property type="evidence" value="ECO:0007669"/>
    <property type="project" value="UniProtKB-UniRule"/>
</dbReference>
<accession>A0A2Z4AEB7</accession>
<sequence length="496" mass="56516">MIGREDTIMKYEAVIGLEVHVQLKTESKMFTRVGNRYGEPPNTLTDPLIMGLPGTLPVMNRGAIEKTIRVGQMFGCDIAEECKWDRKSYFYPDQPKNYQISQYNDPLCRGGEIEIELPGSSRNIMGEHRRIRLNRIHLEEDAAKLTHFDNDSLVDFNRSGVPLIEIVTEPVLYSEDEVYAFLVSLRTHMLYGYISDCDMEKGQLRCDANISVRPRGNEALGNKVELKNMNSITGVRNGCAFEIRRQIRVCEKGGRIDQETRLWDAEKGVSILMRSKEEAHDYRYFPDPDLMPVRVDPRRRRQLANSVPELPFDRQRRFFKEYGLPYTDTSVLCHDRELADFFELAVNQCGKPKEVANLIVNDLLRELSAAGEERILPVAQSRVKPEHVADLVRMTAERVISKQVAQDVLVEIFQTGCSPATIVQTKGLQQVGQNEELYLLCAEAVKSNGKAVSEFKSGKEKAINVLKGQVMKETRGRADPRVVDEVLREILEKHPD</sequence>
<evidence type="ECO:0000256" key="6">
    <source>
        <dbReference type="ARBA" id="ARBA00022840"/>
    </source>
</evidence>
<evidence type="ECO:0000313" key="14">
    <source>
        <dbReference type="Proteomes" id="UP000247465"/>
    </source>
</evidence>
<gene>
    <name evidence="11 13" type="primary">gatB</name>
    <name evidence="13" type="ORF">DF168_01870</name>
</gene>
<dbReference type="GO" id="GO:0070681">
    <property type="term" value="P:glutaminyl-tRNAGln biosynthesis via transamidation"/>
    <property type="evidence" value="ECO:0007669"/>
    <property type="project" value="TreeGrafter"/>
</dbReference>
<reference evidence="13 14" key="1">
    <citation type="submission" date="2018-06" db="EMBL/GenBank/DDBJ databases">
        <title>Draft Genome Sequence of a Novel Marine Bacterium Related to the Verrucomicrobia.</title>
        <authorList>
            <person name="Vosseberg J."/>
            <person name="Martijn J."/>
            <person name="Ettema T.J.G."/>
        </authorList>
    </citation>
    <scope>NUCLEOTIDE SEQUENCE [LARGE SCALE GENOMIC DNA]</scope>
    <source>
        <strain evidence="13">TARA_B100001123</strain>
    </source>
</reference>
<evidence type="ECO:0000259" key="12">
    <source>
        <dbReference type="SMART" id="SM00845"/>
    </source>
</evidence>
<dbReference type="SMART" id="SM00845">
    <property type="entry name" value="GatB_Yqey"/>
    <property type="match status" value="1"/>
</dbReference>
<proteinExistence type="inferred from homology"/>
<dbReference type="InterPro" id="IPR004413">
    <property type="entry name" value="GatB"/>
</dbReference>
<dbReference type="InterPro" id="IPR042114">
    <property type="entry name" value="GatB_C_1"/>
</dbReference>
<organism evidence="13 14">
    <name type="scientific">Candidatus Moanibacter tarae</name>
    <dbReference type="NCBI Taxonomy" id="2200854"/>
    <lineage>
        <taxon>Bacteria</taxon>
        <taxon>Pseudomonadati</taxon>
        <taxon>Verrucomicrobiota</taxon>
        <taxon>Opitutia</taxon>
        <taxon>Puniceicoccales</taxon>
        <taxon>Puniceicoccales incertae sedis</taxon>
        <taxon>Candidatus Moanibacter</taxon>
    </lineage>
</organism>
<keyword evidence="4 11" id="KW-0436">Ligase</keyword>